<feature type="transmembrane region" description="Helical" evidence="5">
    <location>
        <begin position="117"/>
        <end position="133"/>
    </location>
</feature>
<feature type="transmembrane region" description="Helical" evidence="5">
    <location>
        <begin position="238"/>
        <end position="257"/>
    </location>
</feature>
<protein>
    <submittedName>
        <fullName evidence="7">EamA family transporter</fullName>
    </submittedName>
</protein>
<name>A0ABS2W7I1_9GAMM</name>
<sequence length="303" mass="32637">MSIRDLLLGIAVMCVWGFNFAVIKLGADHIDPLILTGLRFSLAVVPVIFFIRRPNVPWVLLIAYGLVFGVGVWGMVTYSITLGLSAGMASLLLQLNVAISLLIGFLFLGERITIQRGLGAMLALSGLLLSLLLEDGSVTLAGLVLVIIGATCWGLSSLIMKAAKTDQVFGFIVWGMLFAPLPLFTLSAISHGSSGFIQLIDTFNAAALFSILFQAYPTTLLGYWIWNRLIVKYPLSAVAPLTLLVPIFGLLGSALFYQESIGPIKAVASTLIIAGLLVGLVKPELFARLQMIPALRQKYVKRG</sequence>
<dbReference type="Pfam" id="PF00892">
    <property type="entry name" value="EamA"/>
    <property type="match status" value="2"/>
</dbReference>
<dbReference type="EMBL" id="JAFFZP010000012">
    <property type="protein sequence ID" value="MBN0987659.1"/>
    <property type="molecule type" value="Genomic_DNA"/>
</dbReference>
<feature type="domain" description="EamA" evidence="6">
    <location>
        <begin position="141"/>
        <end position="278"/>
    </location>
</feature>
<accession>A0ABS2W7I1</accession>
<evidence type="ECO:0000256" key="2">
    <source>
        <dbReference type="ARBA" id="ARBA00022692"/>
    </source>
</evidence>
<feature type="transmembrane region" description="Helical" evidence="5">
    <location>
        <begin position="263"/>
        <end position="281"/>
    </location>
</feature>
<feature type="domain" description="EamA" evidence="6">
    <location>
        <begin position="6"/>
        <end position="131"/>
    </location>
</feature>
<organism evidence="7 8">
    <name type="scientific">Amphritea pacifica</name>
    <dbReference type="NCBI Taxonomy" id="2811233"/>
    <lineage>
        <taxon>Bacteria</taxon>
        <taxon>Pseudomonadati</taxon>
        <taxon>Pseudomonadota</taxon>
        <taxon>Gammaproteobacteria</taxon>
        <taxon>Oceanospirillales</taxon>
        <taxon>Oceanospirillaceae</taxon>
        <taxon>Amphritea</taxon>
    </lineage>
</organism>
<comment type="caution">
    <text evidence="7">The sequence shown here is derived from an EMBL/GenBank/DDBJ whole genome shotgun (WGS) entry which is preliminary data.</text>
</comment>
<dbReference type="RefSeq" id="WP_205213516.1">
    <property type="nucleotide sequence ID" value="NZ_JAFFZP010000012.1"/>
</dbReference>
<keyword evidence="4 5" id="KW-0472">Membrane</keyword>
<comment type="subcellular location">
    <subcellularLocation>
        <location evidence="1">Membrane</location>
        <topology evidence="1">Multi-pass membrane protein</topology>
    </subcellularLocation>
</comment>
<evidence type="ECO:0000256" key="5">
    <source>
        <dbReference type="SAM" id="Phobius"/>
    </source>
</evidence>
<dbReference type="SUPFAM" id="SSF103481">
    <property type="entry name" value="Multidrug resistance efflux transporter EmrE"/>
    <property type="match status" value="2"/>
</dbReference>
<keyword evidence="3 5" id="KW-1133">Transmembrane helix</keyword>
<proteinExistence type="predicted"/>
<evidence type="ECO:0000313" key="7">
    <source>
        <dbReference type="EMBL" id="MBN0987659.1"/>
    </source>
</evidence>
<keyword evidence="8" id="KW-1185">Reference proteome</keyword>
<keyword evidence="2 5" id="KW-0812">Transmembrane</keyword>
<evidence type="ECO:0000256" key="1">
    <source>
        <dbReference type="ARBA" id="ARBA00004141"/>
    </source>
</evidence>
<dbReference type="PANTHER" id="PTHR32322">
    <property type="entry name" value="INNER MEMBRANE TRANSPORTER"/>
    <property type="match status" value="1"/>
</dbReference>
<feature type="transmembrane region" description="Helical" evidence="5">
    <location>
        <begin position="7"/>
        <end position="27"/>
    </location>
</feature>
<feature type="transmembrane region" description="Helical" evidence="5">
    <location>
        <begin position="203"/>
        <end position="226"/>
    </location>
</feature>
<feature type="transmembrane region" description="Helical" evidence="5">
    <location>
        <begin position="171"/>
        <end position="191"/>
    </location>
</feature>
<feature type="transmembrane region" description="Helical" evidence="5">
    <location>
        <begin position="86"/>
        <end position="108"/>
    </location>
</feature>
<evidence type="ECO:0000313" key="8">
    <source>
        <dbReference type="Proteomes" id="UP000760472"/>
    </source>
</evidence>
<dbReference type="InterPro" id="IPR037185">
    <property type="entry name" value="EmrE-like"/>
</dbReference>
<evidence type="ECO:0000256" key="4">
    <source>
        <dbReference type="ARBA" id="ARBA00023136"/>
    </source>
</evidence>
<dbReference type="PANTHER" id="PTHR32322:SF9">
    <property type="entry name" value="AMINO-ACID METABOLITE EFFLUX PUMP-RELATED"/>
    <property type="match status" value="1"/>
</dbReference>
<evidence type="ECO:0000256" key="3">
    <source>
        <dbReference type="ARBA" id="ARBA00022989"/>
    </source>
</evidence>
<feature type="transmembrane region" description="Helical" evidence="5">
    <location>
        <begin position="33"/>
        <end position="51"/>
    </location>
</feature>
<evidence type="ECO:0000259" key="6">
    <source>
        <dbReference type="Pfam" id="PF00892"/>
    </source>
</evidence>
<dbReference type="InterPro" id="IPR000620">
    <property type="entry name" value="EamA_dom"/>
</dbReference>
<feature type="transmembrane region" description="Helical" evidence="5">
    <location>
        <begin position="139"/>
        <end position="159"/>
    </location>
</feature>
<gene>
    <name evidence="7" type="ORF">JW498_09815</name>
</gene>
<reference evidence="7 8" key="1">
    <citation type="submission" date="2021-02" db="EMBL/GenBank/DDBJ databases">
        <title>A novel species of genus Amphritea isolated from a fishpond in China.</title>
        <authorList>
            <person name="Lu H."/>
        </authorList>
    </citation>
    <scope>NUCLEOTIDE SEQUENCE [LARGE SCALE GENOMIC DNA]</scope>
    <source>
        <strain evidence="7 8">RP18W</strain>
    </source>
</reference>
<dbReference type="Proteomes" id="UP000760472">
    <property type="component" value="Unassembled WGS sequence"/>
</dbReference>
<feature type="transmembrane region" description="Helical" evidence="5">
    <location>
        <begin position="58"/>
        <end position="80"/>
    </location>
</feature>
<dbReference type="InterPro" id="IPR050638">
    <property type="entry name" value="AA-Vitamin_Transporters"/>
</dbReference>